<name>A0A505DJ88_9ACTN</name>
<dbReference type="Gene3D" id="1.50.10.10">
    <property type="match status" value="1"/>
</dbReference>
<dbReference type="InterPro" id="IPR017146">
    <property type="entry name" value="Lanti_2_LanM"/>
</dbReference>
<dbReference type="PANTHER" id="PTHR12736">
    <property type="entry name" value="LANC-LIKE PROTEIN"/>
    <property type="match status" value="1"/>
</dbReference>
<dbReference type="Pfam" id="PF13575">
    <property type="entry name" value="DUF4135"/>
    <property type="match status" value="1"/>
</dbReference>
<evidence type="ECO:0000256" key="1">
    <source>
        <dbReference type="PIRSR" id="PIRSR607822-1"/>
    </source>
</evidence>
<feature type="binding site" evidence="1">
    <location>
        <position position="922"/>
    </location>
    <ligand>
        <name>Zn(2+)</name>
        <dbReference type="ChEBI" id="CHEBI:29105"/>
    </ligand>
</feature>
<feature type="domain" description="Lantibiotic biosynthesis protein dehydration" evidence="2">
    <location>
        <begin position="182"/>
        <end position="555"/>
    </location>
</feature>
<evidence type="ECO:0000259" key="2">
    <source>
        <dbReference type="Pfam" id="PF13575"/>
    </source>
</evidence>
<dbReference type="AlphaFoldDB" id="A0A505DJ88"/>
<dbReference type="NCBIfam" id="TIGR03897">
    <property type="entry name" value="lanti_2_LanM"/>
    <property type="match status" value="1"/>
</dbReference>
<organism evidence="3 4">
    <name type="scientific">Streptomyces sporangiiformans</name>
    <dbReference type="NCBI Taxonomy" id="2315329"/>
    <lineage>
        <taxon>Bacteria</taxon>
        <taxon>Bacillati</taxon>
        <taxon>Actinomycetota</taxon>
        <taxon>Actinomycetes</taxon>
        <taxon>Kitasatosporales</taxon>
        <taxon>Streptomycetaceae</taxon>
        <taxon>Streptomyces</taxon>
    </lineage>
</organism>
<dbReference type="PANTHER" id="PTHR12736:SF7">
    <property type="entry name" value="LANC-LIKE PROTEIN 3"/>
    <property type="match status" value="1"/>
</dbReference>
<feature type="binding site" evidence="1">
    <location>
        <position position="967"/>
    </location>
    <ligand>
        <name>Zn(2+)</name>
        <dbReference type="ChEBI" id="CHEBI:29105"/>
    </ligand>
</feature>
<dbReference type="InterPro" id="IPR012341">
    <property type="entry name" value="6hp_glycosidase-like_sf"/>
</dbReference>
<dbReference type="GO" id="GO:0031179">
    <property type="term" value="P:peptide modification"/>
    <property type="evidence" value="ECO:0007669"/>
    <property type="project" value="InterPro"/>
</dbReference>
<dbReference type="Proteomes" id="UP000317378">
    <property type="component" value="Unassembled WGS sequence"/>
</dbReference>
<dbReference type="PRINTS" id="PR01955">
    <property type="entry name" value="LANCFRANKIA"/>
</dbReference>
<evidence type="ECO:0000313" key="4">
    <source>
        <dbReference type="Proteomes" id="UP000317378"/>
    </source>
</evidence>
<dbReference type="GO" id="GO:0046872">
    <property type="term" value="F:metal ion binding"/>
    <property type="evidence" value="ECO:0007669"/>
    <property type="project" value="UniProtKB-KW"/>
</dbReference>
<reference evidence="3 4" key="1">
    <citation type="submission" date="2019-06" db="EMBL/GenBank/DDBJ databases">
        <title>Streptomyces sporangiiformans sp. nov., a novel actinomycete isolated from soil in Mount Song.</title>
        <authorList>
            <person name="Han L."/>
        </authorList>
    </citation>
    <scope>NUCLEOTIDE SEQUENCE [LARGE SCALE GENOMIC DNA]</scope>
    <source>
        <strain evidence="3 4">NEAU-SSA 1</strain>
    </source>
</reference>
<protein>
    <submittedName>
        <fullName evidence="3">Type 2 lantipeptide synthetase LanM</fullName>
    </submittedName>
</protein>
<comment type="caution">
    <text evidence="3">The sequence shown here is derived from an EMBL/GenBank/DDBJ whole genome shotgun (WGS) entry which is preliminary data.</text>
</comment>
<dbReference type="InterPro" id="IPR007822">
    <property type="entry name" value="LANC-like"/>
</dbReference>
<keyword evidence="1" id="KW-0479">Metal-binding</keyword>
<dbReference type="CDD" id="cd04792">
    <property type="entry name" value="LanM-like"/>
    <property type="match status" value="1"/>
</dbReference>
<accession>A0A505DJ88</accession>
<proteinExistence type="predicted"/>
<dbReference type="OrthoDB" id="9148343at2"/>
<dbReference type="GO" id="GO:0005886">
    <property type="term" value="C:plasma membrane"/>
    <property type="evidence" value="ECO:0007669"/>
    <property type="project" value="TreeGrafter"/>
</dbReference>
<keyword evidence="1" id="KW-0862">Zinc</keyword>
<dbReference type="InterPro" id="IPR025410">
    <property type="entry name" value="Lant_dehyd"/>
</dbReference>
<dbReference type="SMART" id="SM01260">
    <property type="entry name" value="LANC_like"/>
    <property type="match status" value="1"/>
</dbReference>
<evidence type="ECO:0000313" key="3">
    <source>
        <dbReference type="EMBL" id="TPQ19546.1"/>
    </source>
</evidence>
<feature type="binding site" evidence="1">
    <location>
        <position position="968"/>
    </location>
    <ligand>
        <name>Zn(2+)</name>
        <dbReference type="ChEBI" id="CHEBI:29105"/>
    </ligand>
</feature>
<sequence>MDAWKSQKPFEREPLFAQRLAMDSLSERDLLALLAEPAESLKARIQAAPDWLIVLREAFTHPDSAEKLAPLLEKTEADHPFAGSLSAISPLLWHFLDRLQERVRGLRGEVEFLPFENTMLPGVFLANLAPLLLFQLSKPLLIELHVARLEGLLRGETAEERFEDFIRRLGQEGSIVALLAKYPVLARQLVISTKQWADYLYEFLTHLCADWQSIRTTLAPGDDPGPLVDVEAGKGDQHRRGRSVLLLRFGSGMKLLYKPRSLGVDVHFQELLSWLNDRGAEPSLRPLKVVDCGNHGWSEFVDAASCTCEEEVVRFYERQGSYLALLYALDAADLHNENLLAAGEHPMLVDLEALFHPHVHAKEPTLSNLAVGALDRSVWQVGLLPRRVWSDQDSIGVDMSGLGGQPGQMNPHRLVSWERPRTDEMRVCRRRAELPVSENRPRLGDQDVEVWQFKDAVLAGFTGMYRLICENKAALLAEQLPRFAQDETRVVLRSTNVYSLLWYESFHPDLLRDALERDRFFDHLWIEAAQRPYLAPLIPAEQRDLWHGDIPLFHTCPGSRAVLTAEGERFEDFLDAPSLDVVRQRVGQLGDDDLAKQSWIITASLATMLMDSEDRVSRPAQGPSTSRPSLVTQRVEREQLLVLASSVGRRLDELSLQNEGGAYWLGVGPLDESAWGLFPSGSDLYSGTSGIALFLGYLGAVTGEPSATLLARRALTSTRVQVREWLREQQDASGSPPTVGAFDGLASVVYVLTSLGVLWAEQDLLDEAAELVERLPSLISRDLSLDVIYGSAGCILSLFSLHAVRPSPRTLDVAIRCGERLLATAQPVHRGIAWTTLDDQPPLGGFSHGTAGIALSLLQLTARSGEDRFRRAALSALGYDRSLFVPELNNWADLRVFAPRTIQDDPVEPAVALPRKSMVAWCHGAPGIGLARLAALDQLADATTRDEIDIALSATEQYGFPMGHSLCHGAMGNLELLLTAARVLDRPEDQHALERATALVVASMEANGFVTGVPLGVETPGLMTGLAGIGYELLRLAEPAKVPSVLLLAPPRWQAQG</sequence>
<dbReference type="Pfam" id="PF05147">
    <property type="entry name" value="LANC_like"/>
    <property type="match status" value="1"/>
</dbReference>
<dbReference type="GO" id="GO:0005975">
    <property type="term" value="P:carbohydrate metabolic process"/>
    <property type="evidence" value="ECO:0007669"/>
    <property type="project" value="InterPro"/>
</dbReference>
<keyword evidence="4" id="KW-1185">Reference proteome</keyword>
<dbReference type="PIRSF" id="PIRSF037228">
    <property type="entry name" value="Lant_mod_RumM"/>
    <property type="match status" value="1"/>
</dbReference>
<dbReference type="EMBL" id="VCHX02000158">
    <property type="protein sequence ID" value="TPQ19546.1"/>
    <property type="molecule type" value="Genomic_DNA"/>
</dbReference>
<dbReference type="PRINTS" id="PR01950">
    <property type="entry name" value="LANCSUPER"/>
</dbReference>
<gene>
    <name evidence="3" type="primary">lanM</name>
    <name evidence="3" type="ORF">FGD71_025780</name>
</gene>
<dbReference type="SUPFAM" id="SSF158745">
    <property type="entry name" value="LanC-like"/>
    <property type="match status" value="1"/>
</dbReference>